<feature type="region of interest" description="Disordered" evidence="2">
    <location>
        <begin position="180"/>
        <end position="203"/>
    </location>
</feature>
<dbReference type="PROSITE" id="PS00463">
    <property type="entry name" value="ZN2_CY6_FUNGAL_1"/>
    <property type="match status" value="1"/>
</dbReference>
<dbReference type="PANTHER" id="PTHR47785:SF4">
    <property type="entry name" value="ZN(II)2CYS6 TRANSCRIPTION FACTOR (EUROFUNG)"/>
    <property type="match status" value="1"/>
</dbReference>
<feature type="compositionally biased region" description="Polar residues" evidence="2">
    <location>
        <begin position="189"/>
        <end position="203"/>
    </location>
</feature>
<gene>
    <name evidence="4" type="ORF">PCON_08349</name>
</gene>
<dbReference type="AlphaFoldDB" id="U4L7G8"/>
<feature type="compositionally biased region" description="Polar residues" evidence="2">
    <location>
        <begin position="557"/>
        <end position="569"/>
    </location>
</feature>
<dbReference type="OrthoDB" id="5244761at2759"/>
<feature type="region of interest" description="Disordered" evidence="2">
    <location>
        <begin position="288"/>
        <end position="341"/>
    </location>
</feature>
<dbReference type="Proteomes" id="UP000018144">
    <property type="component" value="Unassembled WGS sequence"/>
</dbReference>
<feature type="compositionally biased region" description="Polar residues" evidence="2">
    <location>
        <begin position="36"/>
        <end position="47"/>
    </location>
</feature>
<sequence>MEAVDPKRPRLHSWTGGESGAADTIEAALHQFQHATYSPHSPYSSITGWGDAKPRSQSYGGANGGLGAPGGVRSKMKIEQHYTPYVPLDIGDSQSPSSEHPLSVNAHGMSSPTASDLHAFAAFHAQQTQTDMDAVNSANPSPPAQPIARQPLKPLQTLKGGTFHDSTGYYQTSTDHRNSISANGVEMSSPATYSSQQNHQLVSTSPMSAQGMNVVTTYPPRRKAIRAAQACDACRARKAKCDEGRPSCGFCKESQVTCVYREVPPPKQDRTLLQILDRLGRVETLLDTLNSKTETQTPRSDGSPNRASNKPAAIQTPATPITAPPTNRPNPRGSPPDEDEQLTIPYQHTTAAHKLLRWPTIRKLIDSELLKQETYALDEEQNRGTIRVYGRGEETVSGGDANFEESDCSYPSSTNWNMLYPAAGNEWDGGGGENNRTGGTILDDSNISDRNDDLNSELQDCGVGGLGPHGELRLDRQTVQELLNSYLSNIHILHPILDKATITQSVYRFADLFNAPPQGNAPSNGLGLDNDTHGVNTSPPNPRNNSITGKRKRSDSIPRSLQVKSSTAGQRHIPRTVHSALVLLVLALGAVCLHRQPIPGPLPTKARYPDLFMETTSPFGCSTTPGYTDIPQYSQQPLAGSSTKPELRNVDVIPGLAYFSQAMDILGLLIGSNELESVQAGLLAGLYWAQMARILDSWKWISWACMGCQILVRIKLKSEKDPHRKDLILRAFWTCLQLESDFLAELDLPPSGISRMEDEMSMPSGIPSQVYGEPAMPDDQLIWMYSLAQIALRKLLNRAHTALYKQDKSHLDSPNSLAIARELDYQLEAWRSHLPAPLRWEANDPPSSDINAARLRAKYYGARYIIHRPFVYHALHGIDVPGGLGNYLNPDSHTVDEQTSEGRGELTPNELEMDCRKCLEAAIKSTSAFHEFNPEKSRPIITNVFGTAHAQFGNLLVLQAAYQSRALRGIISRGVLADLVKKTLPWLRTLAPISPALKRDLAILENALAKLDLP</sequence>
<feature type="compositionally biased region" description="Pro residues" evidence="2">
    <location>
        <begin position="322"/>
        <end position="334"/>
    </location>
</feature>
<feature type="compositionally biased region" description="Gly residues" evidence="2">
    <location>
        <begin position="61"/>
        <end position="70"/>
    </location>
</feature>
<dbReference type="InterPro" id="IPR053181">
    <property type="entry name" value="EcdB-like_regulator"/>
</dbReference>
<dbReference type="PANTHER" id="PTHR47785">
    <property type="entry name" value="ZN(II)2CYS6 TRANSCRIPTION FACTOR (EUROFUNG)-RELATED-RELATED"/>
    <property type="match status" value="1"/>
</dbReference>
<evidence type="ECO:0000313" key="4">
    <source>
        <dbReference type="EMBL" id="CCX08756.1"/>
    </source>
</evidence>
<proteinExistence type="predicted"/>
<reference evidence="4 5" key="1">
    <citation type="journal article" date="2013" name="PLoS Genet.">
        <title>The genome and development-dependent transcriptomes of Pyronema confluens: a window into fungal evolution.</title>
        <authorList>
            <person name="Traeger S."/>
            <person name="Altegoer F."/>
            <person name="Freitag M."/>
            <person name="Gabaldon T."/>
            <person name="Kempken F."/>
            <person name="Kumar A."/>
            <person name="Marcet-Houben M."/>
            <person name="Poggeler S."/>
            <person name="Stajich J.E."/>
            <person name="Nowrousian M."/>
        </authorList>
    </citation>
    <scope>NUCLEOTIDE SEQUENCE [LARGE SCALE GENOMIC DNA]</scope>
    <source>
        <strain evidence="5">CBS 100304</strain>
        <tissue evidence="4">Vegetative mycelium</tissue>
    </source>
</reference>
<accession>U4L7G8</accession>
<feature type="region of interest" description="Disordered" evidence="2">
    <location>
        <begin position="36"/>
        <end position="71"/>
    </location>
</feature>
<evidence type="ECO:0000256" key="2">
    <source>
        <dbReference type="SAM" id="MobiDB-lite"/>
    </source>
</evidence>
<dbReference type="SMART" id="SM00066">
    <property type="entry name" value="GAL4"/>
    <property type="match status" value="1"/>
</dbReference>
<organism evidence="4 5">
    <name type="scientific">Pyronema omphalodes (strain CBS 100304)</name>
    <name type="common">Pyronema confluens</name>
    <dbReference type="NCBI Taxonomy" id="1076935"/>
    <lineage>
        <taxon>Eukaryota</taxon>
        <taxon>Fungi</taxon>
        <taxon>Dikarya</taxon>
        <taxon>Ascomycota</taxon>
        <taxon>Pezizomycotina</taxon>
        <taxon>Pezizomycetes</taxon>
        <taxon>Pezizales</taxon>
        <taxon>Pyronemataceae</taxon>
        <taxon>Pyronema</taxon>
    </lineage>
</organism>
<feature type="compositionally biased region" description="Polar residues" evidence="2">
    <location>
        <begin position="288"/>
        <end position="308"/>
    </location>
</feature>
<feature type="region of interest" description="Disordered" evidence="2">
    <location>
        <begin position="520"/>
        <end position="570"/>
    </location>
</feature>
<dbReference type="GO" id="GO:0008270">
    <property type="term" value="F:zinc ion binding"/>
    <property type="evidence" value="ECO:0007669"/>
    <property type="project" value="InterPro"/>
</dbReference>
<feature type="compositionally biased region" description="Polar residues" evidence="2">
    <location>
        <begin position="533"/>
        <end position="548"/>
    </location>
</feature>
<feature type="region of interest" description="Disordered" evidence="2">
    <location>
        <begin position="427"/>
        <end position="446"/>
    </location>
</feature>
<dbReference type="Gene3D" id="4.10.240.10">
    <property type="entry name" value="Zn(2)-C6 fungal-type DNA-binding domain"/>
    <property type="match status" value="1"/>
</dbReference>
<dbReference type="eggNOG" id="ENOG502QT5J">
    <property type="taxonomic scope" value="Eukaryota"/>
</dbReference>
<dbReference type="InterPro" id="IPR001138">
    <property type="entry name" value="Zn2Cys6_DnaBD"/>
</dbReference>
<dbReference type="EMBL" id="HF935429">
    <property type="protein sequence ID" value="CCX08756.1"/>
    <property type="molecule type" value="Genomic_DNA"/>
</dbReference>
<protein>
    <recommendedName>
        <fullName evidence="3">Zn(2)-C6 fungal-type domain-containing protein</fullName>
    </recommendedName>
</protein>
<keyword evidence="5" id="KW-1185">Reference proteome</keyword>
<dbReference type="OMA" id="DSWKWIS"/>
<evidence type="ECO:0000256" key="1">
    <source>
        <dbReference type="ARBA" id="ARBA00023242"/>
    </source>
</evidence>
<feature type="compositionally biased region" description="Low complexity" evidence="2">
    <location>
        <begin position="311"/>
        <end position="321"/>
    </location>
</feature>
<dbReference type="PROSITE" id="PS50048">
    <property type="entry name" value="ZN2_CY6_FUNGAL_2"/>
    <property type="match status" value="1"/>
</dbReference>
<name>U4L7G8_PYROM</name>
<keyword evidence="1" id="KW-0539">Nucleus</keyword>
<dbReference type="InterPro" id="IPR036864">
    <property type="entry name" value="Zn2-C6_fun-type_DNA-bd_sf"/>
</dbReference>
<dbReference type="GO" id="GO:0000981">
    <property type="term" value="F:DNA-binding transcription factor activity, RNA polymerase II-specific"/>
    <property type="evidence" value="ECO:0007669"/>
    <property type="project" value="InterPro"/>
</dbReference>
<dbReference type="Pfam" id="PF00172">
    <property type="entry name" value="Zn_clus"/>
    <property type="match status" value="1"/>
</dbReference>
<dbReference type="CDD" id="cd00067">
    <property type="entry name" value="GAL4"/>
    <property type="match status" value="1"/>
</dbReference>
<feature type="region of interest" description="Disordered" evidence="2">
    <location>
        <begin position="91"/>
        <end position="110"/>
    </location>
</feature>
<evidence type="ECO:0000259" key="3">
    <source>
        <dbReference type="PROSITE" id="PS50048"/>
    </source>
</evidence>
<dbReference type="SUPFAM" id="SSF57701">
    <property type="entry name" value="Zn2/Cys6 DNA-binding domain"/>
    <property type="match status" value="1"/>
</dbReference>
<feature type="domain" description="Zn(2)-C6 fungal-type" evidence="3">
    <location>
        <begin position="230"/>
        <end position="260"/>
    </location>
</feature>
<evidence type="ECO:0000313" key="5">
    <source>
        <dbReference type="Proteomes" id="UP000018144"/>
    </source>
</evidence>
<dbReference type="CDD" id="cd12148">
    <property type="entry name" value="fungal_TF_MHR"/>
    <property type="match status" value="1"/>
</dbReference>
<dbReference type="STRING" id="1076935.U4L7G8"/>